<evidence type="ECO:0000256" key="2">
    <source>
        <dbReference type="ARBA" id="ARBA00009023"/>
    </source>
</evidence>
<feature type="chain" id="PRO_5046354053" evidence="6">
    <location>
        <begin position="23"/>
        <end position="334"/>
    </location>
</feature>
<evidence type="ECO:0000256" key="6">
    <source>
        <dbReference type="SAM" id="SignalP"/>
    </source>
</evidence>
<keyword evidence="5" id="KW-0574">Periplasm</keyword>
<sequence length="334" mass="35767">MKFNTLFSLLVASLMSPAVAFAADPIELKYATVAPEKTPWGAHFLDRVAAAETAADGSLKVNMFFSSQLGDEPTVVNQVVRGRIDIAGQSNTATALVVPEFSLLAAPFLFRDAAQSDCVFDNHVKDIFGPLLEAKGLILLSYMEVGYPSIYSKTPVATAEDLKDLKIRVAPSKPYPLYFNAAGAAALPLAGSDSVPAIKTGRVNALHTSTVFGLAVGYHKLGSNVTYLPSHHDIGTVVMSKKTWDKLTPEQREAVSVMGEEVNALRKSIRDTQVALLAKAENEDGATVFRPQGEDLEGFRVFAEQAQQELVASIGESAVPIWARIQDAVKACGG</sequence>
<dbReference type="RefSeq" id="WP_316782738.1">
    <property type="nucleotide sequence ID" value="NZ_JASMWN010000045.1"/>
</dbReference>
<dbReference type="Gene3D" id="3.40.190.170">
    <property type="entry name" value="Bacterial extracellular solute-binding protein, family 7"/>
    <property type="match status" value="1"/>
</dbReference>
<feature type="signal peptide" evidence="6">
    <location>
        <begin position="1"/>
        <end position="22"/>
    </location>
</feature>
<organism evidence="7 8">
    <name type="scientific">Sedimentitalea todarodis</name>
    <dbReference type="NCBI Taxonomy" id="1631240"/>
    <lineage>
        <taxon>Bacteria</taxon>
        <taxon>Pseudomonadati</taxon>
        <taxon>Pseudomonadota</taxon>
        <taxon>Alphaproteobacteria</taxon>
        <taxon>Rhodobacterales</taxon>
        <taxon>Paracoccaceae</taxon>
        <taxon>Sedimentitalea</taxon>
    </lineage>
</organism>
<dbReference type="InterPro" id="IPR038404">
    <property type="entry name" value="TRAP_DctP_sf"/>
</dbReference>
<keyword evidence="3" id="KW-0813">Transport</keyword>
<evidence type="ECO:0000313" key="7">
    <source>
        <dbReference type="EMBL" id="MDU9007093.1"/>
    </source>
</evidence>
<reference evidence="8" key="1">
    <citation type="submission" date="2023-05" db="EMBL/GenBank/DDBJ databases">
        <title>Sedimentitalea sp. nov. JM2-8.</title>
        <authorList>
            <person name="Huang J."/>
        </authorList>
    </citation>
    <scope>NUCLEOTIDE SEQUENCE [LARGE SCALE GENOMIC DNA]</scope>
    <source>
        <strain evidence="8">KHS03</strain>
    </source>
</reference>
<evidence type="ECO:0000256" key="5">
    <source>
        <dbReference type="ARBA" id="ARBA00022764"/>
    </source>
</evidence>
<dbReference type="PANTHER" id="PTHR33376">
    <property type="match status" value="1"/>
</dbReference>
<dbReference type="PANTHER" id="PTHR33376:SF7">
    <property type="entry name" value="C4-DICARBOXYLATE-BINDING PROTEIN DCTB"/>
    <property type="match status" value="1"/>
</dbReference>
<dbReference type="Proteomes" id="UP001255416">
    <property type="component" value="Unassembled WGS sequence"/>
</dbReference>
<dbReference type="EMBL" id="JASMWN010000045">
    <property type="protein sequence ID" value="MDU9007093.1"/>
    <property type="molecule type" value="Genomic_DNA"/>
</dbReference>
<dbReference type="NCBIfam" id="NF037995">
    <property type="entry name" value="TRAP_S1"/>
    <property type="match status" value="1"/>
</dbReference>
<dbReference type="Pfam" id="PF03480">
    <property type="entry name" value="DctP"/>
    <property type="match status" value="1"/>
</dbReference>
<evidence type="ECO:0000256" key="4">
    <source>
        <dbReference type="ARBA" id="ARBA00022729"/>
    </source>
</evidence>
<name>A0ABU3VLW1_9RHOB</name>
<protein>
    <submittedName>
        <fullName evidence="7">TRAP transporter substrate-binding protein DctP</fullName>
    </submittedName>
</protein>
<accession>A0ABU3VLW1</accession>
<proteinExistence type="inferred from homology"/>
<gene>
    <name evidence="7" type="primary">dctP</name>
    <name evidence="7" type="ORF">QO231_25055</name>
</gene>
<keyword evidence="4 6" id="KW-0732">Signal</keyword>
<comment type="caution">
    <text evidence="7">The sequence shown here is derived from an EMBL/GenBank/DDBJ whole genome shotgun (WGS) entry which is preliminary data.</text>
</comment>
<evidence type="ECO:0000313" key="8">
    <source>
        <dbReference type="Proteomes" id="UP001255416"/>
    </source>
</evidence>
<comment type="subcellular location">
    <subcellularLocation>
        <location evidence="1">Periplasm</location>
    </subcellularLocation>
</comment>
<comment type="similarity">
    <text evidence="2">Belongs to the bacterial solute-binding protein 7 family.</text>
</comment>
<dbReference type="InterPro" id="IPR018389">
    <property type="entry name" value="DctP_fam"/>
</dbReference>
<evidence type="ECO:0000256" key="3">
    <source>
        <dbReference type="ARBA" id="ARBA00022448"/>
    </source>
</evidence>
<keyword evidence="8" id="KW-1185">Reference proteome</keyword>
<evidence type="ECO:0000256" key="1">
    <source>
        <dbReference type="ARBA" id="ARBA00004418"/>
    </source>
</evidence>